<dbReference type="RefSeq" id="WP_231717100.1">
    <property type="nucleotide sequence ID" value="NZ_AP021879.1"/>
</dbReference>
<reference evidence="1 2" key="1">
    <citation type="submission" date="2019-11" db="EMBL/GenBank/DDBJ databases">
        <title>Comparative genomics of hydrocarbon-degrading Desulfosarcina strains.</title>
        <authorList>
            <person name="Watanabe M."/>
            <person name="Kojima H."/>
            <person name="Fukui M."/>
        </authorList>
    </citation>
    <scope>NUCLEOTIDE SEQUENCE [LARGE SCALE GENOMIC DNA]</scope>
    <source>
        <strain evidence="2">oXyS1</strain>
    </source>
</reference>
<sequence length="96" mass="10842">MQAADNSFSDYRQAISDPDWFYYTVCGFCRSVCSPLREQRLANRKLIHRSGTAALKLDGSHVIIYSREKELQIRRICFTTICATPDGDSTTLNCSG</sequence>
<organism evidence="1 2">
    <name type="scientific">Desulfosarcina ovata subsp. ovata</name>
    <dbReference type="NCBI Taxonomy" id="2752305"/>
    <lineage>
        <taxon>Bacteria</taxon>
        <taxon>Pseudomonadati</taxon>
        <taxon>Thermodesulfobacteriota</taxon>
        <taxon>Desulfobacteria</taxon>
        <taxon>Desulfobacterales</taxon>
        <taxon>Desulfosarcinaceae</taxon>
        <taxon>Desulfosarcina</taxon>
    </lineage>
</organism>
<evidence type="ECO:0000313" key="2">
    <source>
        <dbReference type="Proteomes" id="UP000422108"/>
    </source>
</evidence>
<accession>A0A5K8AFE8</accession>
<name>A0A5K8AFE8_9BACT</name>
<proteinExistence type="predicted"/>
<gene>
    <name evidence="1" type="ORF">DSCOOX_45620</name>
</gene>
<dbReference type="AlphaFoldDB" id="A0A5K8AFE8"/>
<dbReference type="EMBL" id="AP021879">
    <property type="protein sequence ID" value="BBO91382.1"/>
    <property type="molecule type" value="Genomic_DNA"/>
</dbReference>
<dbReference type="Proteomes" id="UP000422108">
    <property type="component" value="Chromosome"/>
</dbReference>
<protein>
    <submittedName>
        <fullName evidence="1">Uncharacterized protein</fullName>
    </submittedName>
</protein>
<keyword evidence="2" id="KW-1185">Reference proteome</keyword>
<evidence type="ECO:0000313" key="1">
    <source>
        <dbReference type="EMBL" id="BBO91382.1"/>
    </source>
</evidence>